<dbReference type="RefSeq" id="XP_033592817.1">
    <property type="nucleotide sequence ID" value="XM_033738666.1"/>
</dbReference>
<proteinExistence type="predicted"/>
<evidence type="ECO:0000313" key="2">
    <source>
        <dbReference type="EMBL" id="KAF2486248.1"/>
    </source>
</evidence>
<protein>
    <submittedName>
        <fullName evidence="2">Uncharacterized protein</fullName>
    </submittedName>
</protein>
<feature type="region of interest" description="Disordered" evidence="1">
    <location>
        <begin position="57"/>
        <end position="105"/>
    </location>
</feature>
<gene>
    <name evidence="2" type="ORF">BDY17DRAFT_73605</name>
</gene>
<dbReference type="GeneID" id="54479668"/>
<accession>A0A6A6Q199</accession>
<organism evidence="2 3">
    <name type="scientific">Neohortaea acidophila</name>
    <dbReference type="NCBI Taxonomy" id="245834"/>
    <lineage>
        <taxon>Eukaryota</taxon>
        <taxon>Fungi</taxon>
        <taxon>Dikarya</taxon>
        <taxon>Ascomycota</taxon>
        <taxon>Pezizomycotina</taxon>
        <taxon>Dothideomycetes</taxon>
        <taxon>Dothideomycetidae</taxon>
        <taxon>Mycosphaerellales</taxon>
        <taxon>Teratosphaeriaceae</taxon>
        <taxon>Neohortaea</taxon>
    </lineage>
</organism>
<keyword evidence="3" id="KW-1185">Reference proteome</keyword>
<evidence type="ECO:0000256" key="1">
    <source>
        <dbReference type="SAM" id="MobiDB-lite"/>
    </source>
</evidence>
<dbReference type="EMBL" id="MU001632">
    <property type="protein sequence ID" value="KAF2486248.1"/>
    <property type="molecule type" value="Genomic_DNA"/>
</dbReference>
<dbReference type="Proteomes" id="UP000799767">
    <property type="component" value="Unassembled WGS sequence"/>
</dbReference>
<feature type="region of interest" description="Disordered" evidence="1">
    <location>
        <begin position="1"/>
        <end position="26"/>
    </location>
</feature>
<feature type="compositionally biased region" description="Basic and acidic residues" evidence="1">
    <location>
        <begin position="94"/>
        <end position="105"/>
    </location>
</feature>
<name>A0A6A6Q199_9PEZI</name>
<dbReference type="AlphaFoldDB" id="A0A6A6Q199"/>
<sequence length="115" mass="12691">MRRRRNHSSLKMLREMQKKRKGAGAAAEIPYVRAPLPRKVGEMARNKWSASFAATPHSHHGVAVGSGQRSHSSVSPPPCSEGRMSVHAGPMTKPEARAGRKEQDAAKVWKHCARF</sequence>
<evidence type="ECO:0000313" key="3">
    <source>
        <dbReference type="Proteomes" id="UP000799767"/>
    </source>
</evidence>
<reference evidence="2" key="1">
    <citation type="journal article" date="2020" name="Stud. Mycol.">
        <title>101 Dothideomycetes genomes: a test case for predicting lifestyles and emergence of pathogens.</title>
        <authorList>
            <person name="Haridas S."/>
            <person name="Albert R."/>
            <person name="Binder M."/>
            <person name="Bloem J."/>
            <person name="Labutti K."/>
            <person name="Salamov A."/>
            <person name="Andreopoulos B."/>
            <person name="Baker S."/>
            <person name="Barry K."/>
            <person name="Bills G."/>
            <person name="Bluhm B."/>
            <person name="Cannon C."/>
            <person name="Castanera R."/>
            <person name="Culley D."/>
            <person name="Daum C."/>
            <person name="Ezra D."/>
            <person name="Gonzalez J."/>
            <person name="Henrissat B."/>
            <person name="Kuo A."/>
            <person name="Liang C."/>
            <person name="Lipzen A."/>
            <person name="Lutzoni F."/>
            <person name="Magnuson J."/>
            <person name="Mondo S."/>
            <person name="Nolan M."/>
            <person name="Ohm R."/>
            <person name="Pangilinan J."/>
            <person name="Park H.-J."/>
            <person name="Ramirez L."/>
            <person name="Alfaro M."/>
            <person name="Sun H."/>
            <person name="Tritt A."/>
            <person name="Yoshinaga Y."/>
            <person name="Zwiers L.-H."/>
            <person name="Turgeon B."/>
            <person name="Goodwin S."/>
            <person name="Spatafora J."/>
            <person name="Crous P."/>
            <person name="Grigoriev I."/>
        </authorList>
    </citation>
    <scope>NUCLEOTIDE SEQUENCE</scope>
    <source>
        <strain evidence="2">CBS 113389</strain>
    </source>
</reference>